<feature type="region of interest" description="Disordered" evidence="1">
    <location>
        <begin position="813"/>
        <end position="832"/>
    </location>
</feature>
<organism evidence="2 3">
    <name type="scientific">Stylonychia lemnae</name>
    <name type="common">Ciliate</name>
    <dbReference type="NCBI Taxonomy" id="5949"/>
    <lineage>
        <taxon>Eukaryota</taxon>
        <taxon>Sar</taxon>
        <taxon>Alveolata</taxon>
        <taxon>Ciliophora</taxon>
        <taxon>Intramacronucleata</taxon>
        <taxon>Spirotrichea</taxon>
        <taxon>Stichotrichia</taxon>
        <taxon>Sporadotrichida</taxon>
        <taxon>Oxytrichidae</taxon>
        <taxon>Stylonychinae</taxon>
        <taxon>Stylonychia</taxon>
    </lineage>
</organism>
<keyword evidence="3" id="KW-1185">Reference proteome</keyword>
<gene>
    <name evidence="2" type="primary">Contig16542.g17615</name>
    <name evidence="2" type="ORF">STYLEM_14024</name>
</gene>
<dbReference type="AlphaFoldDB" id="A0A078AR98"/>
<feature type="compositionally biased region" description="Low complexity" evidence="1">
    <location>
        <begin position="666"/>
        <end position="681"/>
    </location>
</feature>
<feature type="compositionally biased region" description="Polar residues" evidence="1">
    <location>
        <begin position="813"/>
        <end position="825"/>
    </location>
</feature>
<sequence length="832" mass="93791">MNRNAVQSLGSHNSNICPQDNNIFIGTLFIGAGPATLGVFTHVYQMNKSNTSAHGFLKVIQYAKPKKSKEEKQKQQLQQINANNNNIIKKKEYSTNINQPVSLQGQSQRNPVIKLQVIQGPSKEIIQMSENNTYVPQVMTGLLNLGQSDLAMYLKQTGKNIAPLQLIGAFLSFAGNQMLYDIYQRFNKKIFYPHHKAKSIIVNQDGTFVTTVEQFTYEIQKEGERSLKLSPKVRIIKFHSKNVVIGTGGKQKIQKAMLKKLEVHPSTYVFQSDDLLREAKFKQLLQIIQKYNQDLTITIVGGSHSAFSIAWLLLNGPCRLRKFHSTMAMNISTCGKCVSCPLGLTHSSTQSCLCQQYCKCMSSPKLPNPTMNDLDDVQFPCISYDKTKVQILYRDKIKVYYSSVIMAQTDNYNDYDSKLDVSKGGIVYPFTGIRGDAKELYRKISKGIENRITLIRADNYLEQKVYTKNSDVVIFACGYQSNYIRVHDHQGQRIELKRLGQGKVSSVEVDNQCRVISDETNKPIEKLFGIGIGFSLKTTDNLVQAEQRSNAKADSVGLYVKQIGHKLLGQLLNRPRTSLAFNSQSVVRTSQPPKVSQVMVNYQQQNLLHITKTPLMITPKMNDQLLNILPDKKHLNEYNTLTKKSSNMNEIRQALQKSSFRKKRQSSTAASTNSISNSNQYSQSIQAKQIMAPHSLAPSQMKGADQKKVLTDQYQLTYWQHKSPEVKQPSKLLINSNSVKPQNNLSSTMTTPLQNIFTKTNPNLPEGSGNGNHYIKHTNQYPSNIDKLARERGQQSMNRYQNQIIQNGMGVNGLNSTHGLQQGKNGQKIKLK</sequence>
<evidence type="ECO:0000256" key="1">
    <source>
        <dbReference type="SAM" id="MobiDB-lite"/>
    </source>
</evidence>
<evidence type="ECO:0000313" key="2">
    <source>
        <dbReference type="EMBL" id="CDW84955.1"/>
    </source>
</evidence>
<dbReference type="OrthoDB" id="19679at2759"/>
<evidence type="ECO:0000313" key="3">
    <source>
        <dbReference type="Proteomes" id="UP000039865"/>
    </source>
</evidence>
<name>A0A078AR98_STYLE</name>
<dbReference type="EMBL" id="CCKQ01013304">
    <property type="protein sequence ID" value="CDW84955.1"/>
    <property type="molecule type" value="Genomic_DNA"/>
</dbReference>
<accession>A0A078AR98</accession>
<dbReference type="InParanoid" id="A0A078AR98"/>
<feature type="region of interest" description="Disordered" evidence="1">
    <location>
        <begin position="657"/>
        <end position="681"/>
    </location>
</feature>
<protein>
    <submittedName>
        <fullName evidence="2">Uncharacterized protein</fullName>
    </submittedName>
</protein>
<reference evidence="2 3" key="1">
    <citation type="submission" date="2014-06" db="EMBL/GenBank/DDBJ databases">
        <authorList>
            <person name="Swart Estienne"/>
        </authorList>
    </citation>
    <scope>NUCLEOTIDE SEQUENCE [LARGE SCALE GENOMIC DNA]</scope>
    <source>
        <strain evidence="2 3">130c</strain>
    </source>
</reference>
<proteinExistence type="predicted"/>
<dbReference type="Proteomes" id="UP000039865">
    <property type="component" value="Unassembled WGS sequence"/>
</dbReference>